<protein>
    <recommendedName>
        <fullName evidence="12">Preprotein translocase SecA family protein</fullName>
    </recommendedName>
</protein>
<dbReference type="Gene3D" id="3.30.40.10">
    <property type="entry name" value="Zinc/RING finger domain, C3HC4 (zinc finger)"/>
    <property type="match status" value="1"/>
</dbReference>
<evidence type="ECO:0000256" key="7">
    <source>
        <dbReference type="PROSITE-ProRule" id="PRU00221"/>
    </source>
</evidence>
<evidence type="ECO:0000256" key="1">
    <source>
        <dbReference type="ARBA" id="ARBA00022574"/>
    </source>
</evidence>
<dbReference type="Gene3D" id="1.10.510.10">
    <property type="entry name" value="Transferase(Phosphotransferase) domain 1"/>
    <property type="match status" value="1"/>
</dbReference>
<dbReference type="PANTHER" id="PTHR44489">
    <property type="match status" value="1"/>
</dbReference>
<keyword evidence="1 7" id="KW-0853">WD repeat</keyword>
<organism evidence="10 11">
    <name type="scientific">Castilleja foliolosa</name>
    <dbReference type="NCBI Taxonomy" id="1961234"/>
    <lineage>
        <taxon>Eukaryota</taxon>
        <taxon>Viridiplantae</taxon>
        <taxon>Streptophyta</taxon>
        <taxon>Embryophyta</taxon>
        <taxon>Tracheophyta</taxon>
        <taxon>Spermatophyta</taxon>
        <taxon>Magnoliopsida</taxon>
        <taxon>eudicotyledons</taxon>
        <taxon>Gunneridae</taxon>
        <taxon>Pentapetalae</taxon>
        <taxon>asterids</taxon>
        <taxon>lamiids</taxon>
        <taxon>Lamiales</taxon>
        <taxon>Orobanchaceae</taxon>
        <taxon>Pedicularideae</taxon>
        <taxon>Castillejinae</taxon>
        <taxon>Castilleja</taxon>
    </lineage>
</organism>
<dbReference type="Pfam" id="PF00400">
    <property type="entry name" value="WD40"/>
    <property type="match status" value="4"/>
</dbReference>
<dbReference type="Pfam" id="PF13445">
    <property type="entry name" value="zf-RING_UBOX"/>
    <property type="match status" value="1"/>
</dbReference>
<evidence type="ECO:0000256" key="2">
    <source>
        <dbReference type="ARBA" id="ARBA00022723"/>
    </source>
</evidence>
<dbReference type="SUPFAM" id="SSF50978">
    <property type="entry name" value="WD40 repeat-like"/>
    <property type="match status" value="1"/>
</dbReference>
<dbReference type="PROSITE" id="PS50294">
    <property type="entry name" value="WD_REPEATS_REGION"/>
    <property type="match status" value="1"/>
</dbReference>
<keyword evidence="4 6" id="KW-0863">Zinc-finger</keyword>
<keyword evidence="11" id="KW-1185">Reference proteome</keyword>
<evidence type="ECO:0000313" key="11">
    <source>
        <dbReference type="Proteomes" id="UP001632038"/>
    </source>
</evidence>
<accession>A0ABD3DFW6</accession>
<dbReference type="AlphaFoldDB" id="A0ABD3DFW6"/>
<proteinExistence type="predicted"/>
<feature type="domain" description="RING-type" evidence="9">
    <location>
        <begin position="9"/>
        <end position="54"/>
    </location>
</feature>
<dbReference type="InterPro" id="IPR013083">
    <property type="entry name" value="Znf_RING/FYVE/PHD"/>
</dbReference>
<evidence type="ECO:0000256" key="5">
    <source>
        <dbReference type="ARBA" id="ARBA00022833"/>
    </source>
</evidence>
<dbReference type="SMART" id="SM00184">
    <property type="entry name" value="RING"/>
    <property type="match status" value="1"/>
</dbReference>
<dbReference type="PROSITE" id="PS50082">
    <property type="entry name" value="WD_REPEATS_2"/>
    <property type="match status" value="2"/>
</dbReference>
<evidence type="ECO:0000259" key="8">
    <source>
        <dbReference type="PROSITE" id="PS50011"/>
    </source>
</evidence>
<gene>
    <name evidence="10" type="ORF">CASFOL_016193</name>
</gene>
<dbReference type="InterPro" id="IPR001680">
    <property type="entry name" value="WD40_rpt"/>
</dbReference>
<feature type="repeat" description="WD" evidence="7">
    <location>
        <begin position="545"/>
        <end position="584"/>
    </location>
</feature>
<dbReference type="PROSITE" id="PS50089">
    <property type="entry name" value="ZF_RING_2"/>
    <property type="match status" value="1"/>
</dbReference>
<evidence type="ECO:0000313" key="10">
    <source>
        <dbReference type="EMBL" id="KAL3641225.1"/>
    </source>
</evidence>
<dbReference type="SMART" id="SM00320">
    <property type="entry name" value="WD40"/>
    <property type="match status" value="7"/>
</dbReference>
<reference evidence="11" key="1">
    <citation type="journal article" date="2024" name="IScience">
        <title>Strigolactones Initiate the Formation of Haustorium-like Structures in Castilleja.</title>
        <authorList>
            <person name="Buerger M."/>
            <person name="Peterson D."/>
            <person name="Chory J."/>
        </authorList>
    </citation>
    <scope>NUCLEOTIDE SEQUENCE [LARGE SCALE GENOMIC DNA]</scope>
</reference>
<dbReference type="PANTHER" id="PTHR44489:SF11">
    <property type="entry name" value="WD REPEAT DOMAIN 86"/>
    <property type="match status" value="1"/>
</dbReference>
<name>A0ABD3DFW6_9LAMI</name>
<dbReference type="SUPFAM" id="SSF57850">
    <property type="entry name" value="RING/U-box"/>
    <property type="match status" value="1"/>
</dbReference>
<feature type="repeat" description="WD" evidence="7">
    <location>
        <begin position="676"/>
        <end position="715"/>
    </location>
</feature>
<dbReference type="Proteomes" id="UP001632038">
    <property type="component" value="Unassembled WGS sequence"/>
</dbReference>
<dbReference type="InterPro" id="IPR044715">
    <property type="entry name" value="WDR86-like"/>
</dbReference>
<dbReference type="InterPro" id="IPR015943">
    <property type="entry name" value="WD40/YVTN_repeat-like_dom_sf"/>
</dbReference>
<dbReference type="GO" id="GO:0008270">
    <property type="term" value="F:zinc ion binding"/>
    <property type="evidence" value="ECO:0007669"/>
    <property type="project" value="UniProtKB-KW"/>
</dbReference>
<evidence type="ECO:0000259" key="9">
    <source>
        <dbReference type="PROSITE" id="PS50089"/>
    </source>
</evidence>
<evidence type="ECO:0000256" key="3">
    <source>
        <dbReference type="ARBA" id="ARBA00022737"/>
    </source>
</evidence>
<sequence>MEEAEPPECPVCLQPYDAVSYVPRVLSCGHTTCEACLKQLPRQFPSTLRCTVCTQLVKIPNSISALPKNLDLLHFSFVLENRHRRNDVKVNSPSPPPQNEKNRSILFPLTLKSWSYEFYLKWKRWVIPKDCILVEKLGSGKVVKSLESDCVMGFAFREKENVGLVKVGLFMENEENSKCFRSSYESKIVSILYEMKEEERDELGIVLNATLRVSNVGKVYGFWYNEDDNCVYTVWQKFTSPNLTKFVLNKKANEEEKMSRDEISGLVMLGIETCGILNRLHFEGIVIGLMNLSCFGFDDFGRVCVDLSEVLNAGRRVNTEVRRVCKNLEINLESNLLNENLVFISPEMLLQFHAKEGFEINWGQSRHEVGYASDVWSLASVLLWLIIGSSFSEEMGSFFKAFINAIKDEKPRDYSGLCMAWNEKIAEVLKGRLGSEFNSVLDTLCQCLRFDPENRPVITEMWKCLRESIIKPQFDIGLSLRQEIKKVNSGNSIVVLGEMYRIFEKIEKELVHGVNDKNDSADVEFRVDGDVVEGMARGRVKCVEMKGHLDCITGLAVGGGLLFSSSYDKIVRAWSLQDFTHVHSFKGHEHRVMAIVYVDGEQPLCISGDNEGVICIWKADFPFSEVPIQKLYEKKDWRYSGIHAMTISGNEYIYTGSGDKLVKAWSLQDYTLSCEMSGHKSVVSSLIVCGGVLYSGSWDGTVRLWSLSDHSPLAVLGEDSFGNLSSVLSLSAHHNLLFASHENGSVKIWHNDVLVKSTQTHKGAIFSVCTMGKWLFSGGWDKTVNVQEISENVDGVDVTPVGSIPCNSTVTALVYWNGKLIVGQADRIIKVYHGV</sequence>
<dbReference type="InterPro" id="IPR020472">
    <property type="entry name" value="WD40_PAC1"/>
</dbReference>
<dbReference type="InterPro" id="IPR001841">
    <property type="entry name" value="Znf_RING"/>
</dbReference>
<dbReference type="InterPro" id="IPR000719">
    <property type="entry name" value="Prot_kinase_dom"/>
</dbReference>
<keyword evidence="3" id="KW-0677">Repeat</keyword>
<dbReference type="SUPFAM" id="SSF56112">
    <property type="entry name" value="Protein kinase-like (PK-like)"/>
    <property type="match status" value="1"/>
</dbReference>
<keyword evidence="2" id="KW-0479">Metal-binding</keyword>
<dbReference type="InterPro" id="IPR027370">
    <property type="entry name" value="Znf-RING_euk"/>
</dbReference>
<dbReference type="CDD" id="cd16587">
    <property type="entry name" value="RING-HC_TRIM32_C-VII"/>
    <property type="match status" value="1"/>
</dbReference>
<dbReference type="PROSITE" id="PS50011">
    <property type="entry name" value="PROTEIN_KINASE_DOM"/>
    <property type="match status" value="1"/>
</dbReference>
<keyword evidence="5" id="KW-0862">Zinc</keyword>
<dbReference type="Gene3D" id="2.130.10.10">
    <property type="entry name" value="YVTN repeat-like/Quinoprotein amine dehydrogenase"/>
    <property type="match status" value="2"/>
</dbReference>
<evidence type="ECO:0000256" key="4">
    <source>
        <dbReference type="ARBA" id="ARBA00022771"/>
    </source>
</evidence>
<feature type="domain" description="Protein kinase" evidence="8">
    <location>
        <begin position="156"/>
        <end position="470"/>
    </location>
</feature>
<comment type="caution">
    <text evidence="10">The sequence shown here is derived from an EMBL/GenBank/DDBJ whole genome shotgun (WGS) entry which is preliminary data.</text>
</comment>
<dbReference type="EMBL" id="JAVIJP010000017">
    <property type="protein sequence ID" value="KAL3641225.1"/>
    <property type="molecule type" value="Genomic_DNA"/>
</dbReference>
<evidence type="ECO:0008006" key="12">
    <source>
        <dbReference type="Google" id="ProtNLM"/>
    </source>
</evidence>
<dbReference type="InterPro" id="IPR036322">
    <property type="entry name" value="WD40_repeat_dom_sf"/>
</dbReference>
<dbReference type="PRINTS" id="PR00320">
    <property type="entry name" value="GPROTEINBRPT"/>
</dbReference>
<dbReference type="InterPro" id="IPR011009">
    <property type="entry name" value="Kinase-like_dom_sf"/>
</dbReference>
<evidence type="ECO:0000256" key="6">
    <source>
        <dbReference type="PROSITE-ProRule" id="PRU00175"/>
    </source>
</evidence>